<gene>
    <name evidence="4" type="ORF">RIF29_15779</name>
</gene>
<reference evidence="4 5" key="1">
    <citation type="submission" date="2024-01" db="EMBL/GenBank/DDBJ databases">
        <title>The genomes of 5 underutilized Papilionoideae crops provide insights into root nodulation and disease resistanc.</title>
        <authorList>
            <person name="Yuan L."/>
        </authorList>
    </citation>
    <scope>NUCLEOTIDE SEQUENCE [LARGE SCALE GENOMIC DNA]</scope>
    <source>
        <strain evidence="4">ZHUSHIDOU_FW_LH</strain>
        <tissue evidence="4">Leaf</tissue>
    </source>
</reference>
<evidence type="ECO:0000256" key="2">
    <source>
        <dbReference type="SAM" id="MobiDB-lite"/>
    </source>
</evidence>
<dbReference type="PROSITE" id="PS50005">
    <property type="entry name" value="TPR"/>
    <property type="match status" value="1"/>
</dbReference>
<dbReference type="InterPro" id="IPR019734">
    <property type="entry name" value="TPR_rpt"/>
</dbReference>
<dbReference type="AlphaFoldDB" id="A0AAN9FE78"/>
<proteinExistence type="predicted"/>
<comment type="caution">
    <text evidence="4">The sequence shown here is derived from an EMBL/GenBank/DDBJ whole genome shotgun (WGS) entry which is preliminary data.</text>
</comment>
<evidence type="ECO:0000313" key="4">
    <source>
        <dbReference type="EMBL" id="KAK7274682.1"/>
    </source>
</evidence>
<feature type="compositionally biased region" description="Basic and acidic residues" evidence="2">
    <location>
        <begin position="17"/>
        <end position="46"/>
    </location>
</feature>
<feature type="compositionally biased region" description="Basic and acidic residues" evidence="2">
    <location>
        <begin position="1"/>
        <end position="10"/>
    </location>
</feature>
<dbReference type="PANTHER" id="PTHR46224">
    <property type="entry name" value="ANKYRIN REPEAT FAMILY PROTEIN"/>
    <property type="match status" value="1"/>
</dbReference>
<dbReference type="EMBL" id="JAYWIO010000003">
    <property type="protein sequence ID" value="KAK7274682.1"/>
    <property type="molecule type" value="Genomic_DNA"/>
</dbReference>
<feature type="domain" description="Serine/threonine-protein kinase BSK1-like TPR repeats" evidence="3">
    <location>
        <begin position="38"/>
        <end position="112"/>
    </location>
</feature>
<dbReference type="Proteomes" id="UP001372338">
    <property type="component" value="Unassembled WGS sequence"/>
</dbReference>
<keyword evidence="1" id="KW-0802">TPR repeat</keyword>
<keyword evidence="5" id="KW-1185">Reference proteome</keyword>
<dbReference type="InterPro" id="IPR058209">
    <property type="entry name" value="TPR_BSK1_C"/>
</dbReference>
<dbReference type="InterPro" id="IPR011990">
    <property type="entry name" value="TPR-like_helical_dom_sf"/>
</dbReference>
<dbReference type="SUPFAM" id="SSF48452">
    <property type="entry name" value="TPR-like"/>
    <property type="match status" value="1"/>
</dbReference>
<accession>A0AAN9FE78</accession>
<sequence length="136" mass="14986">MQSETNKDETINAGETSRPKDTLSKEKNVPEVAPEVKKRAAEAKSRGDDVFKSKDFHTAIDSYTQAIDLDPTDATLLSNRSLCWIRLGQAEQALADAKACRALRPDWPKACYREGAALRVLQACYPETLCTLTLAA</sequence>
<evidence type="ECO:0000256" key="1">
    <source>
        <dbReference type="PROSITE-ProRule" id="PRU00339"/>
    </source>
</evidence>
<dbReference type="PANTHER" id="PTHR46224:SF6">
    <property type="entry name" value="ANKYRIN REPEAT FAMILY PROTEIN"/>
    <property type="match status" value="1"/>
</dbReference>
<dbReference type="InterPro" id="IPR051616">
    <property type="entry name" value="Cul2-RING_E3_ligase_SR"/>
</dbReference>
<evidence type="ECO:0000259" key="3">
    <source>
        <dbReference type="Pfam" id="PF25575"/>
    </source>
</evidence>
<name>A0AAN9FE78_CROPI</name>
<organism evidence="4 5">
    <name type="scientific">Crotalaria pallida</name>
    <name type="common">Smooth rattlebox</name>
    <name type="synonym">Crotalaria striata</name>
    <dbReference type="NCBI Taxonomy" id="3830"/>
    <lineage>
        <taxon>Eukaryota</taxon>
        <taxon>Viridiplantae</taxon>
        <taxon>Streptophyta</taxon>
        <taxon>Embryophyta</taxon>
        <taxon>Tracheophyta</taxon>
        <taxon>Spermatophyta</taxon>
        <taxon>Magnoliopsida</taxon>
        <taxon>eudicotyledons</taxon>
        <taxon>Gunneridae</taxon>
        <taxon>Pentapetalae</taxon>
        <taxon>rosids</taxon>
        <taxon>fabids</taxon>
        <taxon>Fabales</taxon>
        <taxon>Fabaceae</taxon>
        <taxon>Papilionoideae</taxon>
        <taxon>50 kb inversion clade</taxon>
        <taxon>genistoids sensu lato</taxon>
        <taxon>core genistoids</taxon>
        <taxon>Crotalarieae</taxon>
        <taxon>Crotalaria</taxon>
    </lineage>
</organism>
<dbReference type="SMART" id="SM00028">
    <property type="entry name" value="TPR"/>
    <property type="match status" value="2"/>
</dbReference>
<evidence type="ECO:0000313" key="5">
    <source>
        <dbReference type="Proteomes" id="UP001372338"/>
    </source>
</evidence>
<feature type="repeat" description="TPR" evidence="1">
    <location>
        <begin position="40"/>
        <end position="73"/>
    </location>
</feature>
<dbReference type="Gene3D" id="1.25.40.10">
    <property type="entry name" value="Tetratricopeptide repeat domain"/>
    <property type="match status" value="1"/>
</dbReference>
<feature type="region of interest" description="Disordered" evidence="2">
    <location>
        <begin position="1"/>
        <end position="46"/>
    </location>
</feature>
<dbReference type="Pfam" id="PF25575">
    <property type="entry name" value="TPR_BSK1_C"/>
    <property type="match status" value="1"/>
</dbReference>
<protein>
    <recommendedName>
        <fullName evidence="3">Serine/threonine-protein kinase BSK1-like TPR repeats domain-containing protein</fullName>
    </recommendedName>
</protein>